<dbReference type="PANTHER" id="PTHR15491">
    <property type="match status" value="1"/>
</dbReference>
<comment type="caution">
    <text evidence="2">The sequence shown here is derived from an EMBL/GenBank/DDBJ whole genome shotgun (WGS) entry which is preliminary data.</text>
</comment>
<dbReference type="Pfam" id="PF23330">
    <property type="entry name" value="zf-C2H2_14"/>
    <property type="match status" value="1"/>
</dbReference>
<dbReference type="InterPro" id="IPR056345">
    <property type="entry name" value="Znf-C2H2_CIZ1"/>
</dbReference>
<sequence length="161" mass="19005">MNELFQSFDNHLKGRTHQLMMDKLEESYKIKVELMRHEQAVAEQQREIELDRMKRQGKRFHMGTQEYCTMCDLTFYGSLVTHRKHERHQAICLSTNYANELGIGKVEYRVSESAFSWREHGKPFRNHPPQFTQARFKPRAPCSRSIAEHKTSVLANYATEA</sequence>
<reference evidence="2" key="1">
    <citation type="submission" date="2021-03" db="EMBL/GenBank/DDBJ databases">
        <authorList>
            <person name="Tran Van P."/>
        </authorList>
    </citation>
    <scope>NUCLEOTIDE SEQUENCE</scope>
</reference>
<proteinExistence type="predicted"/>
<evidence type="ECO:0000313" key="2">
    <source>
        <dbReference type="EMBL" id="CAG2067647.1"/>
    </source>
</evidence>
<evidence type="ECO:0000259" key="1">
    <source>
        <dbReference type="Pfam" id="PF23330"/>
    </source>
</evidence>
<dbReference type="Proteomes" id="UP001153148">
    <property type="component" value="Unassembled WGS sequence"/>
</dbReference>
<dbReference type="InterPro" id="IPR026811">
    <property type="entry name" value="CIZ1"/>
</dbReference>
<gene>
    <name evidence="2" type="ORF">TPAB3V08_LOCUS14590</name>
</gene>
<feature type="non-terminal residue" evidence="2">
    <location>
        <position position="161"/>
    </location>
</feature>
<evidence type="ECO:0000313" key="3">
    <source>
        <dbReference type="Proteomes" id="UP001153148"/>
    </source>
</evidence>
<organism evidence="2 3">
    <name type="scientific">Timema podura</name>
    <name type="common">Walking stick</name>
    <dbReference type="NCBI Taxonomy" id="61482"/>
    <lineage>
        <taxon>Eukaryota</taxon>
        <taxon>Metazoa</taxon>
        <taxon>Ecdysozoa</taxon>
        <taxon>Arthropoda</taxon>
        <taxon>Hexapoda</taxon>
        <taxon>Insecta</taxon>
        <taxon>Pterygota</taxon>
        <taxon>Neoptera</taxon>
        <taxon>Polyneoptera</taxon>
        <taxon>Phasmatodea</taxon>
        <taxon>Timematodea</taxon>
        <taxon>Timematoidea</taxon>
        <taxon>Timematidae</taxon>
        <taxon>Timema</taxon>
    </lineage>
</organism>
<accession>A0ABN7PIR1</accession>
<name>A0ABN7PIR1_TIMPD</name>
<feature type="domain" description="CIZ1 C2H2-type zinc finger" evidence="1">
    <location>
        <begin position="65"/>
        <end position="90"/>
    </location>
</feature>
<keyword evidence="3" id="KW-1185">Reference proteome</keyword>
<dbReference type="PANTHER" id="PTHR15491:SF9">
    <property type="entry name" value="CIP1-INTERACTING ZINC FINGER PROTEIN"/>
    <property type="match status" value="1"/>
</dbReference>
<dbReference type="EMBL" id="CAJPIN010072741">
    <property type="protein sequence ID" value="CAG2067647.1"/>
    <property type="molecule type" value="Genomic_DNA"/>
</dbReference>
<protein>
    <recommendedName>
        <fullName evidence="1">CIZ1 C2H2-type zinc finger domain-containing protein</fullName>
    </recommendedName>
</protein>